<evidence type="ECO:0000256" key="6">
    <source>
        <dbReference type="ARBA" id="ARBA00023098"/>
    </source>
</evidence>
<evidence type="ECO:0000256" key="5">
    <source>
        <dbReference type="ARBA" id="ARBA00022737"/>
    </source>
</evidence>
<accession>A0AA34WHT3</accession>
<comment type="pathway">
    <text evidence="8">Glycolipid biosynthesis; lipid IV(A) biosynthesis; lipid IV(A) from (3R)-3-hydroxytetradecanoyl-[acyl-carrier-protein] and UDP-N-acetyl-alpha-D-glucosamine: step 1/6.</text>
</comment>
<feature type="domain" description="UDP N-acetylglucosamine O-acyltransferase C-terminal" evidence="9">
    <location>
        <begin position="175"/>
        <end position="256"/>
    </location>
</feature>
<dbReference type="NCBIfam" id="TIGR01852">
    <property type="entry name" value="lipid_A_lpxA"/>
    <property type="match status" value="1"/>
</dbReference>
<dbReference type="AlphaFoldDB" id="A0AA34WHT3"/>
<dbReference type="PROSITE" id="PS00101">
    <property type="entry name" value="HEXAPEP_TRANSFERASES"/>
    <property type="match status" value="1"/>
</dbReference>
<keyword evidence="4 8" id="KW-0808">Transferase</keyword>
<dbReference type="InterPro" id="IPR029098">
    <property type="entry name" value="Acetyltransf_C"/>
</dbReference>
<proteinExistence type="inferred from homology"/>
<organism evidence="10 11">
    <name type="scientific">Chlamydia pecorum (strain ATCC VR-628 / DSM 29919 / E58)</name>
    <name type="common">Chlamydophila pecorum</name>
    <dbReference type="NCBI Taxonomy" id="331635"/>
    <lineage>
        <taxon>Bacteria</taxon>
        <taxon>Pseudomonadati</taxon>
        <taxon>Chlamydiota</taxon>
        <taxon>Chlamydiia</taxon>
        <taxon>Chlamydiales</taxon>
        <taxon>Chlamydiaceae</taxon>
        <taxon>Chlamydia/Chlamydophila group</taxon>
        <taxon>Chlamydia</taxon>
    </lineage>
</organism>
<keyword evidence="1 8" id="KW-0963">Cytoplasm</keyword>
<evidence type="ECO:0000256" key="1">
    <source>
        <dbReference type="ARBA" id="ARBA00022490"/>
    </source>
</evidence>
<dbReference type="InterPro" id="IPR011004">
    <property type="entry name" value="Trimer_LpxA-like_sf"/>
</dbReference>
<protein>
    <recommendedName>
        <fullName evidence="8">Acyl-[acyl-carrier-protein]--UDP-N-acetylglucosamine O-acyltransferase</fullName>
        <shortName evidence="8">UDP-N-acetylglucosamine acyltransferase</shortName>
        <ecNumber evidence="8">2.3.1.129</ecNumber>
    </recommendedName>
</protein>
<dbReference type="EC" id="2.3.1.129" evidence="8"/>
<comment type="catalytic activity">
    <reaction evidence="8">
        <text>a (3R)-hydroxyacyl-[ACP] + UDP-N-acetyl-alpha-D-glucosamine = a UDP-3-O-[(3R)-3-hydroxyacyl]-N-acetyl-alpha-D-glucosamine + holo-[ACP]</text>
        <dbReference type="Rhea" id="RHEA:67812"/>
        <dbReference type="Rhea" id="RHEA-COMP:9685"/>
        <dbReference type="Rhea" id="RHEA-COMP:9945"/>
        <dbReference type="ChEBI" id="CHEBI:57705"/>
        <dbReference type="ChEBI" id="CHEBI:64479"/>
        <dbReference type="ChEBI" id="CHEBI:78827"/>
        <dbReference type="ChEBI" id="CHEBI:173225"/>
        <dbReference type="EC" id="2.3.1.129"/>
    </reaction>
</comment>
<dbReference type="HAMAP" id="MF_00387">
    <property type="entry name" value="LpxA"/>
    <property type="match status" value="1"/>
</dbReference>
<keyword evidence="3 8" id="KW-0441">Lipid A biosynthesis</keyword>
<comment type="subunit">
    <text evidence="8">Homotrimer.</text>
</comment>
<dbReference type="Gene3D" id="1.20.1180.10">
    <property type="entry name" value="Udp N-acetylglucosamine O-acyltransferase, C-terminal domain"/>
    <property type="match status" value="1"/>
</dbReference>
<dbReference type="GO" id="GO:0008780">
    <property type="term" value="F:acyl-[acyl-carrier-protein]-UDP-N-acetylglucosamine O-acyltransferase activity"/>
    <property type="evidence" value="ECO:0007669"/>
    <property type="project" value="UniProtKB-UniRule"/>
</dbReference>
<dbReference type="NCBIfam" id="NF003657">
    <property type="entry name" value="PRK05289.1"/>
    <property type="match status" value="1"/>
</dbReference>
<dbReference type="InterPro" id="IPR018357">
    <property type="entry name" value="Hexapep_transf_CS"/>
</dbReference>
<keyword evidence="6 8" id="KW-0443">Lipid metabolism</keyword>
<comment type="function">
    <text evidence="8">Involved in the biosynthesis of lipid A, a phosphorylated glycolipid that anchors the lipopolysaccharide to the outer membrane of the cell.</text>
</comment>
<dbReference type="InterPro" id="IPR037157">
    <property type="entry name" value="Acetyltransf_C_sf"/>
</dbReference>
<dbReference type="GO" id="GO:0005737">
    <property type="term" value="C:cytoplasm"/>
    <property type="evidence" value="ECO:0007669"/>
    <property type="project" value="UniProtKB-SubCell"/>
</dbReference>
<dbReference type="GO" id="GO:0009245">
    <property type="term" value="P:lipid A biosynthetic process"/>
    <property type="evidence" value="ECO:0007669"/>
    <property type="project" value="UniProtKB-UniRule"/>
</dbReference>
<dbReference type="InterPro" id="IPR010137">
    <property type="entry name" value="Lipid_A_LpxA"/>
</dbReference>
<dbReference type="Gene3D" id="2.160.10.10">
    <property type="entry name" value="Hexapeptide repeat proteins"/>
    <property type="match status" value="1"/>
</dbReference>
<evidence type="ECO:0000256" key="3">
    <source>
        <dbReference type="ARBA" id="ARBA00022556"/>
    </source>
</evidence>
<dbReference type="CDD" id="cd03351">
    <property type="entry name" value="LbH_UDP-GlcNAc_AT"/>
    <property type="match status" value="1"/>
</dbReference>
<dbReference type="PIRSF" id="PIRSF000456">
    <property type="entry name" value="UDP-GlcNAc_acltr"/>
    <property type="match status" value="1"/>
</dbReference>
<dbReference type="SUPFAM" id="SSF51161">
    <property type="entry name" value="Trimeric LpxA-like enzymes"/>
    <property type="match status" value="1"/>
</dbReference>
<evidence type="ECO:0000259" key="9">
    <source>
        <dbReference type="Pfam" id="PF13720"/>
    </source>
</evidence>
<keyword evidence="2 8" id="KW-0444">Lipid biosynthesis</keyword>
<comment type="similarity">
    <text evidence="8">Belongs to the transferase hexapeptide repeat family. LpxA subfamily.</text>
</comment>
<sequence length="279" mass="30107">MTSIHPSAIVEPGAKIGKNVVVEPYAIIKSTVTLCDDVVVKSYAYIDGHTTIGKGTTIWPSAMIGNKPQDLKFRGEKTFVTIGENCEIREFAIITSSTFEGTTVAIGDNCLIMPCAHVAHNCVLGNHVVLSNHAQLAGHVQIGDYAIIGGMVGVHQFVRIGAHAMVGALSGVRRDIPPYTIGSGNPYQFGGINKVGLQRRGIPFATRLALIKAFKKIYRADTCFSEALAEAQQEFNHIPEVLHFVDFCRNPSKRGIEGSVDKQAFQEENLEKTGALVGS</sequence>
<evidence type="ECO:0000313" key="11">
    <source>
        <dbReference type="Proteomes" id="UP000008305"/>
    </source>
</evidence>
<dbReference type="PANTHER" id="PTHR43480">
    <property type="entry name" value="ACYL-[ACYL-CARRIER-PROTEIN]--UDP-N-ACETYLGLUCOSAMINE O-ACYLTRANSFERASE"/>
    <property type="match status" value="1"/>
</dbReference>
<dbReference type="RefSeq" id="WP_013712471.1">
    <property type="nucleotide sequence ID" value="NC_015408.1"/>
</dbReference>
<reference evidence="10 11" key="1">
    <citation type="journal article" date="2011" name="J. Bacteriol.">
        <title>Genome sequence of the obligate intracellular animal pathogen Chlamydia pecorum E58.</title>
        <authorList>
            <person name="Mojica S."/>
            <person name="Huot Creasy H."/>
            <person name="Daugherty S."/>
            <person name="Read T.D."/>
            <person name="Kim T."/>
            <person name="Kaltenboeck B."/>
            <person name="Bavoil P."/>
            <person name="Myers G.S."/>
        </authorList>
    </citation>
    <scope>NUCLEOTIDE SEQUENCE [LARGE SCALE GENOMIC DNA]</scope>
    <source>
        <strain evidence="10 11">E58</strain>
    </source>
</reference>
<dbReference type="Pfam" id="PF00132">
    <property type="entry name" value="Hexapep"/>
    <property type="match status" value="1"/>
</dbReference>
<dbReference type="EMBL" id="CP002608">
    <property type="protein sequence ID" value="AEB41393.1"/>
    <property type="molecule type" value="Genomic_DNA"/>
</dbReference>
<dbReference type="KEGG" id="cpm:G5S_0395"/>
<dbReference type="Proteomes" id="UP000008305">
    <property type="component" value="Chromosome"/>
</dbReference>
<evidence type="ECO:0000256" key="7">
    <source>
        <dbReference type="ARBA" id="ARBA00023315"/>
    </source>
</evidence>
<evidence type="ECO:0000313" key="10">
    <source>
        <dbReference type="EMBL" id="AEB41393.1"/>
    </source>
</evidence>
<keyword evidence="5 8" id="KW-0677">Repeat</keyword>
<name>A0AA34WHT3_CHLPE</name>
<evidence type="ECO:0000256" key="4">
    <source>
        <dbReference type="ARBA" id="ARBA00022679"/>
    </source>
</evidence>
<gene>
    <name evidence="8 10" type="primary">lpxA</name>
    <name evidence="10" type="ordered locus">G5S_0395</name>
</gene>
<evidence type="ECO:0000256" key="8">
    <source>
        <dbReference type="HAMAP-Rule" id="MF_00387"/>
    </source>
</evidence>
<dbReference type="InterPro" id="IPR001451">
    <property type="entry name" value="Hexapep"/>
</dbReference>
<dbReference type="PANTHER" id="PTHR43480:SF1">
    <property type="entry name" value="ACYL-[ACYL-CARRIER-PROTEIN]--UDP-N-ACETYLGLUCOSAMINE O-ACYLTRANSFERASE, MITOCHONDRIAL-RELATED"/>
    <property type="match status" value="1"/>
</dbReference>
<comment type="subcellular location">
    <subcellularLocation>
        <location evidence="8">Cytoplasm</location>
    </subcellularLocation>
</comment>
<dbReference type="GeneID" id="99718432"/>
<keyword evidence="7 8" id="KW-0012">Acyltransferase</keyword>
<dbReference type="Pfam" id="PF13720">
    <property type="entry name" value="Acetyltransf_11"/>
    <property type="match status" value="1"/>
</dbReference>
<dbReference type="GO" id="GO:0016020">
    <property type="term" value="C:membrane"/>
    <property type="evidence" value="ECO:0007669"/>
    <property type="project" value="GOC"/>
</dbReference>
<keyword evidence="11" id="KW-1185">Reference proteome</keyword>
<evidence type="ECO:0000256" key="2">
    <source>
        <dbReference type="ARBA" id="ARBA00022516"/>
    </source>
</evidence>